<name>A0A2N3VEW2_9NOCA</name>
<proteinExistence type="predicted"/>
<protein>
    <submittedName>
        <fullName evidence="1">Uncharacterized protein</fullName>
    </submittedName>
</protein>
<organism evidence="1 2">
    <name type="scientific">Nocardia fluminea</name>
    <dbReference type="NCBI Taxonomy" id="134984"/>
    <lineage>
        <taxon>Bacteria</taxon>
        <taxon>Bacillati</taxon>
        <taxon>Actinomycetota</taxon>
        <taxon>Actinomycetes</taxon>
        <taxon>Mycobacteriales</taxon>
        <taxon>Nocardiaceae</taxon>
        <taxon>Nocardia</taxon>
    </lineage>
</organism>
<gene>
    <name evidence="1" type="ORF">ATK86_4542</name>
</gene>
<dbReference type="Proteomes" id="UP000233766">
    <property type="component" value="Unassembled WGS sequence"/>
</dbReference>
<comment type="caution">
    <text evidence="1">The sequence shown here is derived from an EMBL/GenBank/DDBJ whole genome shotgun (WGS) entry which is preliminary data.</text>
</comment>
<accession>A0A2N3VEW2</accession>
<keyword evidence="2" id="KW-1185">Reference proteome</keyword>
<evidence type="ECO:0000313" key="1">
    <source>
        <dbReference type="EMBL" id="PKV80125.1"/>
    </source>
</evidence>
<sequence>MRALWTCLFMTDWIGGVPIFGSNRKMGILMRVTEHGLDAHISLAAAGDSVSATFAVCDAEGRAIWYGPFIDADADHPRGDQLAATMGAAGRAIWLAGRAREDTGVDEVTLHLAVSEEGLDAITLACTASMAGLALDLIVTEDNPALDWCQAFGRLDWSSGPLLDLVDPEAPPKVPALRSIAGGMDQQTEPQERLVMHELAPDTSTELRSALEDLLLHDAVGMDATMRHAVAAVVHLVVDTPHGPPEDAEEFLGRLDASWLVAAWLGHDTELSLIATLAAGEIPALSWCELMFTTTLAPWSASPVAVHARRVFGTVQRGPLGAVRAQVG</sequence>
<dbReference type="AlphaFoldDB" id="A0A2N3VEW2"/>
<evidence type="ECO:0000313" key="2">
    <source>
        <dbReference type="Proteomes" id="UP000233766"/>
    </source>
</evidence>
<dbReference type="EMBL" id="PJMW01000002">
    <property type="protein sequence ID" value="PKV80125.1"/>
    <property type="molecule type" value="Genomic_DNA"/>
</dbReference>
<reference evidence="1 2" key="1">
    <citation type="submission" date="2017-12" db="EMBL/GenBank/DDBJ databases">
        <title>Sequencing the genomes of 1000 Actinobacteria strains.</title>
        <authorList>
            <person name="Klenk H.-P."/>
        </authorList>
    </citation>
    <scope>NUCLEOTIDE SEQUENCE [LARGE SCALE GENOMIC DNA]</scope>
    <source>
        <strain evidence="1 2">DSM 44489</strain>
    </source>
</reference>